<comment type="caution">
    <text evidence="2">The sequence shown here is derived from an EMBL/GenBank/DDBJ whole genome shotgun (WGS) entry which is preliminary data.</text>
</comment>
<evidence type="ECO:0000313" key="2">
    <source>
        <dbReference type="EMBL" id="MEJ1249365.1"/>
    </source>
</evidence>
<organism evidence="2 3">
    <name type="scientific">Denitratimonas tolerans</name>
    <dbReference type="NCBI Taxonomy" id="1338420"/>
    <lineage>
        <taxon>Bacteria</taxon>
        <taxon>Pseudomonadati</taxon>
        <taxon>Pseudomonadota</taxon>
        <taxon>Gammaproteobacteria</taxon>
        <taxon>Lysobacterales</taxon>
        <taxon>Lysobacteraceae</taxon>
        <taxon>Denitratimonas</taxon>
    </lineage>
</organism>
<gene>
    <name evidence="2" type="ORF">WB794_06725</name>
</gene>
<accession>A0AAW9R3Q4</accession>
<dbReference type="RefSeq" id="WP_337335080.1">
    <property type="nucleotide sequence ID" value="NZ_JBBDHC010000007.1"/>
</dbReference>
<dbReference type="SUPFAM" id="SSF47598">
    <property type="entry name" value="Ribbon-helix-helix"/>
    <property type="match status" value="1"/>
</dbReference>
<protein>
    <recommendedName>
        <fullName evidence="4">Ribbon-helix-helix protein, CopG family</fullName>
    </recommendedName>
</protein>
<keyword evidence="3" id="KW-1185">Reference proteome</keyword>
<sequence length="76" mass="8444">MSNNITLRLDEKTLRRIKHLAVDRHTSVSAWVGELVTRAVAELDGFEPASRRALDAMGQPVPVQEGPLSRGEAHER</sequence>
<proteinExistence type="predicted"/>
<evidence type="ECO:0000256" key="1">
    <source>
        <dbReference type="SAM" id="MobiDB-lite"/>
    </source>
</evidence>
<dbReference type="AlphaFoldDB" id="A0AAW9R3Q4"/>
<feature type="region of interest" description="Disordered" evidence="1">
    <location>
        <begin position="52"/>
        <end position="76"/>
    </location>
</feature>
<evidence type="ECO:0008006" key="4">
    <source>
        <dbReference type="Google" id="ProtNLM"/>
    </source>
</evidence>
<evidence type="ECO:0000313" key="3">
    <source>
        <dbReference type="Proteomes" id="UP001364472"/>
    </source>
</evidence>
<name>A0AAW9R3Q4_9GAMM</name>
<dbReference type="EMBL" id="JBBDHC010000007">
    <property type="protein sequence ID" value="MEJ1249365.1"/>
    <property type="molecule type" value="Genomic_DNA"/>
</dbReference>
<reference evidence="2 3" key="1">
    <citation type="journal article" date="2016" name="Antonie Van Leeuwenhoek">
        <title>Denitratimonas tolerans gen. nov., sp. nov., a denitrifying bacterium isolated from a bioreactor for tannery wastewater treatment.</title>
        <authorList>
            <person name="Han S.I."/>
            <person name="Kim J.O."/>
            <person name="Lee Y.R."/>
            <person name="Ekpeghere K.I."/>
            <person name="Koh S.C."/>
            <person name="Whang K.S."/>
        </authorList>
    </citation>
    <scope>NUCLEOTIDE SEQUENCE [LARGE SCALE GENOMIC DNA]</scope>
    <source>
        <strain evidence="2 3">KACC 17565</strain>
    </source>
</reference>
<dbReference type="InterPro" id="IPR010985">
    <property type="entry name" value="Ribbon_hlx_hlx"/>
</dbReference>
<dbReference type="GO" id="GO:0006355">
    <property type="term" value="P:regulation of DNA-templated transcription"/>
    <property type="evidence" value="ECO:0007669"/>
    <property type="project" value="InterPro"/>
</dbReference>
<dbReference type="Proteomes" id="UP001364472">
    <property type="component" value="Unassembled WGS sequence"/>
</dbReference>